<dbReference type="AlphaFoldDB" id="A0A897NAP6"/>
<evidence type="ECO:0000313" key="2">
    <source>
        <dbReference type="EMBL" id="QSG09448.1"/>
    </source>
</evidence>
<dbReference type="Proteomes" id="UP000662973">
    <property type="component" value="Chromosome"/>
</dbReference>
<feature type="region of interest" description="Disordered" evidence="1">
    <location>
        <begin position="18"/>
        <end position="40"/>
    </location>
</feature>
<dbReference type="EMBL" id="CP064788">
    <property type="protein sequence ID" value="QSG09448.1"/>
    <property type="molecule type" value="Genomic_DNA"/>
</dbReference>
<evidence type="ECO:0000256" key="1">
    <source>
        <dbReference type="SAM" id="MobiDB-lite"/>
    </source>
</evidence>
<reference evidence="2 3" key="1">
    <citation type="submission" date="2020-11" db="EMBL/GenBank/DDBJ databases">
        <title>Carbohydrate-dependent, anaerobic sulfur respiration: A novel catabolism in halophilic archaea.</title>
        <authorList>
            <person name="Sorokin D.Y."/>
            <person name="Messina E."/>
            <person name="Smedile F."/>
            <person name="La Cono V."/>
            <person name="Hallsworth J.E."/>
            <person name="Yakimov M.M."/>
        </authorList>
    </citation>
    <scope>NUCLEOTIDE SEQUENCE [LARGE SCALE GENOMIC DNA]</scope>
    <source>
        <strain evidence="2 3">HSR12-2</strain>
    </source>
</reference>
<proteinExistence type="predicted"/>
<keyword evidence="3" id="KW-1185">Reference proteome</keyword>
<protein>
    <submittedName>
        <fullName evidence="2">Uncharacterized protein</fullName>
    </submittedName>
</protein>
<sequence length="40" mass="4085">MRVGVRVISHECAPVGKRVTPISATPGEKSVPSLGSPARG</sequence>
<name>A0A897NAP6_9EURY</name>
<accession>A0A897NAP6</accession>
<organism evidence="2 3">
    <name type="scientific">Halapricum desulfuricans</name>
    <dbReference type="NCBI Taxonomy" id="2841257"/>
    <lineage>
        <taxon>Archaea</taxon>
        <taxon>Methanobacteriati</taxon>
        <taxon>Methanobacteriota</taxon>
        <taxon>Stenosarchaea group</taxon>
        <taxon>Halobacteria</taxon>
        <taxon>Halobacteriales</taxon>
        <taxon>Haloarculaceae</taxon>
        <taxon>Halapricum</taxon>
    </lineage>
</organism>
<evidence type="ECO:0000313" key="3">
    <source>
        <dbReference type="Proteomes" id="UP000662973"/>
    </source>
</evidence>
<gene>
    <name evidence="2" type="ORF">HSR122_2064</name>
</gene>
<dbReference type="KEGG" id="hds:HSR122_2064"/>